<keyword evidence="3" id="KW-1185">Reference proteome</keyword>
<sequence length="53" mass="5137">MVIGGIQSLAGLIGAALAGMGIRNIGILGYVGVSLIVFPLLAIVFGQAPEGAG</sequence>
<evidence type="ECO:0000256" key="1">
    <source>
        <dbReference type="SAM" id="Phobius"/>
    </source>
</evidence>
<feature type="transmembrane region" description="Helical" evidence="1">
    <location>
        <begin position="28"/>
        <end position="48"/>
    </location>
</feature>
<accession>A0AAX3ECR1</accession>
<reference evidence="2" key="1">
    <citation type="submission" date="2022-10" db="EMBL/GenBank/DDBJ databases">
        <title>Complete genome of Methanoculleus submarinus DSM 15122.</title>
        <authorList>
            <person name="Chen S.-C."/>
            <person name="Lai S.-J."/>
            <person name="You Y.-T."/>
        </authorList>
    </citation>
    <scope>NUCLEOTIDE SEQUENCE</scope>
    <source>
        <strain evidence="2">DSM 15122</strain>
    </source>
</reference>
<evidence type="ECO:0000313" key="2">
    <source>
        <dbReference type="EMBL" id="UYU19570.1"/>
    </source>
</evidence>
<name>A0AAX3ECR1_9EURY</name>
<dbReference type="AlphaFoldDB" id="A0AAX3ECR1"/>
<dbReference type="Proteomes" id="UP001156196">
    <property type="component" value="Chromosome"/>
</dbReference>
<keyword evidence="1" id="KW-0472">Membrane</keyword>
<keyword evidence="1" id="KW-0812">Transmembrane</keyword>
<protein>
    <recommendedName>
        <fullName evidence="4">Major facilitator superfamily (MFS) profile domain-containing protein</fullName>
    </recommendedName>
</protein>
<dbReference type="GeneID" id="58787972"/>
<dbReference type="KEGG" id="msum:OH143_05625"/>
<evidence type="ECO:0000313" key="3">
    <source>
        <dbReference type="Proteomes" id="UP001156196"/>
    </source>
</evidence>
<proteinExistence type="predicted"/>
<gene>
    <name evidence="2" type="ORF">OH143_05625</name>
</gene>
<dbReference type="EMBL" id="CP109831">
    <property type="protein sequence ID" value="UYU19570.1"/>
    <property type="molecule type" value="Genomic_DNA"/>
</dbReference>
<organism evidence="2 3">
    <name type="scientific">Methanoculleus submarinus</name>
    <dbReference type="NCBI Taxonomy" id="204050"/>
    <lineage>
        <taxon>Archaea</taxon>
        <taxon>Methanobacteriati</taxon>
        <taxon>Methanobacteriota</taxon>
        <taxon>Stenosarchaea group</taxon>
        <taxon>Methanomicrobia</taxon>
        <taxon>Methanomicrobiales</taxon>
        <taxon>Methanomicrobiaceae</taxon>
        <taxon>Methanoculleus</taxon>
    </lineage>
</organism>
<dbReference type="RefSeq" id="WP_155937417.1">
    <property type="nucleotide sequence ID" value="NZ_CP109831.1"/>
</dbReference>
<evidence type="ECO:0008006" key="4">
    <source>
        <dbReference type="Google" id="ProtNLM"/>
    </source>
</evidence>
<keyword evidence="1" id="KW-1133">Transmembrane helix</keyword>